<dbReference type="InterPro" id="IPR011010">
    <property type="entry name" value="DNA_brk_join_enz"/>
</dbReference>
<keyword evidence="4" id="KW-0233">DNA recombination</keyword>
<keyword evidence="2" id="KW-0229">DNA integration</keyword>
<dbReference type="InterPro" id="IPR013762">
    <property type="entry name" value="Integrase-like_cat_sf"/>
</dbReference>
<dbReference type="PANTHER" id="PTHR30629:SF2">
    <property type="entry name" value="PROPHAGE INTEGRASE INTS-RELATED"/>
    <property type="match status" value="1"/>
</dbReference>
<keyword evidence="3" id="KW-0238">DNA-binding</keyword>
<gene>
    <name evidence="6" type="ORF">STRUR_2267</name>
</gene>
<dbReference type="GO" id="GO:0006310">
    <property type="term" value="P:DNA recombination"/>
    <property type="evidence" value="ECO:0007669"/>
    <property type="project" value="UniProtKB-KW"/>
</dbReference>
<evidence type="ECO:0000313" key="7">
    <source>
        <dbReference type="Proteomes" id="UP000005388"/>
    </source>
</evidence>
<dbReference type="InterPro" id="IPR050808">
    <property type="entry name" value="Phage_Integrase"/>
</dbReference>
<evidence type="ECO:0000313" key="6">
    <source>
        <dbReference type="EMBL" id="EHJ57689.1"/>
    </source>
</evidence>
<name>G5KFK0_9STRE</name>
<dbReference type="InterPro" id="IPR002104">
    <property type="entry name" value="Integrase_catalytic"/>
</dbReference>
<dbReference type="GO" id="GO:0015074">
    <property type="term" value="P:DNA integration"/>
    <property type="evidence" value="ECO:0007669"/>
    <property type="project" value="UniProtKB-KW"/>
</dbReference>
<dbReference type="STRING" id="764291.STRUR_2267"/>
<comment type="caution">
    <text evidence="6">The sequence shown here is derived from an EMBL/GenBank/DDBJ whole genome shotgun (WGS) entry which is preliminary data.</text>
</comment>
<evidence type="ECO:0000256" key="1">
    <source>
        <dbReference type="ARBA" id="ARBA00008857"/>
    </source>
</evidence>
<dbReference type="InterPro" id="IPR010998">
    <property type="entry name" value="Integrase_recombinase_N"/>
</dbReference>
<comment type="similarity">
    <text evidence="1">Belongs to the 'phage' integrase family.</text>
</comment>
<evidence type="ECO:0000256" key="2">
    <source>
        <dbReference type="ARBA" id="ARBA00022908"/>
    </source>
</evidence>
<dbReference type="PROSITE" id="PS51898">
    <property type="entry name" value="TYR_RECOMBINASE"/>
    <property type="match status" value="1"/>
</dbReference>
<dbReference type="RefSeq" id="WP_006740386.1">
    <property type="nucleotide sequence ID" value="NZ_AEUZ02000001.1"/>
</dbReference>
<dbReference type="Gene3D" id="1.10.150.130">
    <property type="match status" value="1"/>
</dbReference>
<evidence type="ECO:0000256" key="3">
    <source>
        <dbReference type="ARBA" id="ARBA00023125"/>
    </source>
</evidence>
<dbReference type="AlphaFoldDB" id="G5KFK0"/>
<accession>G5KFK0</accession>
<keyword evidence="7" id="KW-1185">Reference proteome</keyword>
<proteinExistence type="inferred from homology"/>
<organism evidence="6 7">
    <name type="scientific">Streptococcus urinalis 2285-97</name>
    <dbReference type="NCBI Taxonomy" id="764291"/>
    <lineage>
        <taxon>Bacteria</taxon>
        <taxon>Bacillati</taxon>
        <taxon>Bacillota</taxon>
        <taxon>Bacilli</taxon>
        <taxon>Lactobacillales</taxon>
        <taxon>Streptococcaceae</taxon>
        <taxon>Streptococcus</taxon>
    </lineage>
</organism>
<dbReference type="SUPFAM" id="SSF56349">
    <property type="entry name" value="DNA breaking-rejoining enzymes"/>
    <property type="match status" value="1"/>
</dbReference>
<dbReference type="EMBL" id="AEUZ02000001">
    <property type="protein sequence ID" value="EHJ57689.1"/>
    <property type="molecule type" value="Genomic_DNA"/>
</dbReference>
<dbReference type="PANTHER" id="PTHR30629">
    <property type="entry name" value="PROPHAGE INTEGRASE"/>
    <property type="match status" value="1"/>
</dbReference>
<evidence type="ECO:0000256" key="4">
    <source>
        <dbReference type="ARBA" id="ARBA00023172"/>
    </source>
</evidence>
<protein>
    <submittedName>
        <fullName evidence="6">Site-specific recombinase, phage integrase family</fullName>
    </submittedName>
</protein>
<dbReference type="GO" id="GO:0003677">
    <property type="term" value="F:DNA binding"/>
    <property type="evidence" value="ECO:0007669"/>
    <property type="project" value="UniProtKB-KW"/>
</dbReference>
<dbReference type="InterPro" id="IPR004107">
    <property type="entry name" value="Integrase_SAM-like_N"/>
</dbReference>
<dbReference type="CDD" id="cd01189">
    <property type="entry name" value="INT_ICEBs1_C_like"/>
    <property type="match status" value="1"/>
</dbReference>
<feature type="domain" description="Tyr recombinase" evidence="5">
    <location>
        <begin position="171"/>
        <end position="370"/>
    </location>
</feature>
<dbReference type="Gene3D" id="1.10.443.10">
    <property type="entry name" value="Intergrase catalytic core"/>
    <property type="match status" value="1"/>
</dbReference>
<dbReference type="eggNOG" id="COG0582">
    <property type="taxonomic scope" value="Bacteria"/>
</dbReference>
<reference evidence="6 7" key="1">
    <citation type="journal article" date="2014" name="Int. J. Syst. Evol. Microbiol.">
        <title>Phylogenomics and the dynamic genome evolution of the genus Streptococcus.</title>
        <authorList>
            <consortium name="The Broad Institute Genome Sequencing Platform"/>
            <person name="Richards V.P."/>
            <person name="Palmer S.R."/>
            <person name="Pavinski Bitar P.D."/>
            <person name="Qin X."/>
            <person name="Weinstock G.M."/>
            <person name="Highlander S.K."/>
            <person name="Town C.D."/>
            <person name="Burne R.A."/>
            <person name="Stanhope M.J."/>
        </authorList>
    </citation>
    <scope>NUCLEOTIDE SEQUENCE [LARGE SCALE GENOMIC DNA]</scope>
    <source>
        <strain evidence="6 7">2285-97</strain>
    </source>
</reference>
<evidence type="ECO:0000259" key="5">
    <source>
        <dbReference type="PROSITE" id="PS51898"/>
    </source>
</evidence>
<dbReference type="Proteomes" id="UP000005388">
    <property type="component" value="Unassembled WGS sequence"/>
</dbReference>
<dbReference type="Pfam" id="PF14659">
    <property type="entry name" value="Phage_int_SAM_3"/>
    <property type="match status" value="1"/>
</dbReference>
<sequence>MIKEIKNKNGTTVYRENIYLGIDSITGKPVNTSITAKTKRDLEKKKRDKFKDFESNGYTRRKAIKIDTYEELANKWFNHYKETVTPQTVKNTRVVLDKYLIPNLGHYKIKHLSVVLIQDFTDKMSKETSSRYILANTYNKSIIKYACQLRLLLYNPYDCIIKPKKENKKKKEKFYLDNDEVKQFLNALDQLSKTYKNNLYSTLFRFLLATGVRIGEAIALKWSDIYLENGVVYINKSYVNGQYKIGKPKTKSGYRDITIDNKTLLELKQHRMRQMQYYNEIGVHNDVVFSFGLPEYLTYSTIIRNLKRVTEKTDIPFFTCHAFRHTHASILLNAGVGYKEISHRLGHANISMTLNLYAHLSKDRDKETAEIFENAMAIL</sequence>
<dbReference type="Pfam" id="PF00589">
    <property type="entry name" value="Phage_integrase"/>
    <property type="match status" value="1"/>
</dbReference>